<dbReference type="InterPro" id="IPR010093">
    <property type="entry name" value="SinI_DNA-bd"/>
</dbReference>
<keyword evidence="2" id="KW-1185">Reference proteome</keyword>
<dbReference type="STRING" id="155865.SAMN05216515_1406"/>
<dbReference type="NCBIfam" id="TIGR01764">
    <property type="entry name" value="excise"/>
    <property type="match status" value="1"/>
</dbReference>
<dbReference type="RefSeq" id="WP_090472154.1">
    <property type="nucleotide sequence ID" value="NZ_FOWF01000040.1"/>
</dbReference>
<dbReference type="InterPro" id="IPR015122">
    <property type="entry name" value="Tn916-Xis"/>
</dbReference>
<dbReference type="Pfam" id="PF09035">
    <property type="entry name" value="Tn916-Xis"/>
    <property type="match status" value="1"/>
</dbReference>
<gene>
    <name evidence="1" type="ORF">SAMN05216508_1395</name>
</gene>
<evidence type="ECO:0000313" key="2">
    <source>
        <dbReference type="Proteomes" id="UP000198817"/>
    </source>
</evidence>
<proteinExistence type="predicted"/>
<dbReference type="OrthoDB" id="1913083at2"/>
<dbReference type="GO" id="GO:0003677">
    <property type="term" value="F:DNA binding"/>
    <property type="evidence" value="ECO:0007669"/>
    <property type="project" value="InterPro"/>
</dbReference>
<dbReference type="AlphaFoldDB" id="A0A1I7IC89"/>
<dbReference type="EMBL" id="FPBT01000039">
    <property type="protein sequence ID" value="SFU70559.1"/>
    <property type="molecule type" value="Genomic_DNA"/>
</dbReference>
<sequence>MEDLRIKANVPLWRKYSLSIQEAAEYYGIGEKRIRQIISENRSADFVLEVGTHTRIKRELFERYLDNSSVV</sequence>
<dbReference type="Proteomes" id="UP000198817">
    <property type="component" value="Unassembled WGS sequence"/>
</dbReference>
<reference evidence="1 2" key="1">
    <citation type="submission" date="2016-10" db="EMBL/GenBank/DDBJ databases">
        <authorList>
            <person name="de Groot N.N."/>
        </authorList>
    </citation>
    <scope>NUCLEOTIDE SEQUENCE [LARGE SCALE GENOMIC DNA]</scope>
    <source>
        <strain evidence="1 2">KHGC13</strain>
    </source>
</reference>
<dbReference type="InterPro" id="IPR038148">
    <property type="entry name" value="Tn1545/Tn916_Xis"/>
</dbReference>
<dbReference type="Gene3D" id="3.90.105.50">
    <property type="match status" value="1"/>
</dbReference>
<accession>A0A1I7IC89</accession>
<protein>
    <submittedName>
        <fullName evidence="1">DNA binding domain-containing protein, excisionase family</fullName>
    </submittedName>
</protein>
<name>A0A1I7IC89_9FIRM</name>
<organism evidence="1 2">
    <name type="scientific">Eubacterium pyruvativorans</name>
    <dbReference type="NCBI Taxonomy" id="155865"/>
    <lineage>
        <taxon>Bacteria</taxon>
        <taxon>Bacillati</taxon>
        <taxon>Bacillota</taxon>
        <taxon>Clostridia</taxon>
        <taxon>Eubacteriales</taxon>
        <taxon>Eubacteriaceae</taxon>
        <taxon>Eubacterium</taxon>
    </lineage>
</organism>
<evidence type="ECO:0000313" key="1">
    <source>
        <dbReference type="EMBL" id="SFU70559.1"/>
    </source>
</evidence>